<keyword evidence="4 9" id="KW-0812">Transmembrane</keyword>
<comment type="caution">
    <text evidence="13">The sequence shown here is derived from an EMBL/GenBank/DDBJ whole genome shotgun (WGS) entry which is preliminary data.</text>
</comment>
<evidence type="ECO:0000313" key="14">
    <source>
        <dbReference type="Proteomes" id="UP001597302"/>
    </source>
</evidence>
<comment type="pathway">
    <text evidence="9">Protein modification; lipoprotein biosynthesis (signal peptide cleavage).</text>
</comment>
<feature type="region of interest" description="Disordered" evidence="12">
    <location>
        <begin position="187"/>
        <end position="243"/>
    </location>
</feature>
<comment type="function">
    <text evidence="9 10">This protein specifically catalyzes the removal of signal peptides from prolipoproteins.</text>
</comment>
<evidence type="ECO:0000256" key="10">
    <source>
        <dbReference type="RuleBase" id="RU000594"/>
    </source>
</evidence>
<evidence type="ECO:0000256" key="12">
    <source>
        <dbReference type="SAM" id="MobiDB-lite"/>
    </source>
</evidence>
<feature type="transmembrane region" description="Helical" evidence="9">
    <location>
        <begin position="36"/>
        <end position="55"/>
    </location>
</feature>
<dbReference type="EC" id="3.4.23.36" evidence="9"/>
<evidence type="ECO:0000256" key="7">
    <source>
        <dbReference type="ARBA" id="ARBA00022989"/>
    </source>
</evidence>
<evidence type="ECO:0000256" key="5">
    <source>
        <dbReference type="ARBA" id="ARBA00022750"/>
    </source>
</evidence>
<feature type="compositionally biased region" description="Low complexity" evidence="12">
    <location>
        <begin position="19"/>
        <end position="28"/>
    </location>
</feature>
<reference evidence="14" key="1">
    <citation type="journal article" date="2019" name="Int. J. Syst. Evol. Microbiol.">
        <title>The Global Catalogue of Microorganisms (GCM) 10K type strain sequencing project: providing services to taxonomists for standard genome sequencing and annotation.</title>
        <authorList>
            <consortium name="The Broad Institute Genomics Platform"/>
            <consortium name="The Broad Institute Genome Sequencing Center for Infectious Disease"/>
            <person name="Wu L."/>
            <person name="Ma J."/>
        </authorList>
    </citation>
    <scope>NUCLEOTIDE SEQUENCE [LARGE SCALE GENOMIC DNA]</scope>
    <source>
        <strain evidence="14">CCM 8875</strain>
    </source>
</reference>
<dbReference type="PRINTS" id="PR00781">
    <property type="entry name" value="LIPOSIGPTASE"/>
</dbReference>
<keyword evidence="3 9" id="KW-0645">Protease</keyword>
<feature type="transmembrane region" description="Helical" evidence="9">
    <location>
        <begin position="163"/>
        <end position="182"/>
    </location>
</feature>
<dbReference type="Pfam" id="PF01252">
    <property type="entry name" value="Peptidase_A8"/>
    <property type="match status" value="1"/>
</dbReference>
<keyword evidence="8 9" id="KW-0472">Membrane</keyword>
<feature type="transmembrane region" description="Helical" evidence="9">
    <location>
        <begin position="95"/>
        <end position="116"/>
    </location>
</feature>
<evidence type="ECO:0000256" key="11">
    <source>
        <dbReference type="RuleBase" id="RU004181"/>
    </source>
</evidence>
<evidence type="ECO:0000256" key="4">
    <source>
        <dbReference type="ARBA" id="ARBA00022692"/>
    </source>
</evidence>
<keyword evidence="6 9" id="KW-0378">Hydrolase</keyword>
<keyword evidence="2 9" id="KW-1003">Cell membrane</keyword>
<evidence type="ECO:0000313" key="13">
    <source>
        <dbReference type="EMBL" id="MFD1480064.1"/>
    </source>
</evidence>
<protein>
    <recommendedName>
        <fullName evidence="9">Lipoprotein signal peptidase</fullName>
        <ecNumber evidence="9">3.4.23.36</ecNumber>
    </recommendedName>
    <alternativeName>
        <fullName evidence="9">Prolipoprotein signal peptidase</fullName>
    </alternativeName>
    <alternativeName>
        <fullName evidence="9">Signal peptidase II</fullName>
        <shortName evidence="9">SPase II</shortName>
    </alternativeName>
</protein>
<evidence type="ECO:0000256" key="6">
    <source>
        <dbReference type="ARBA" id="ARBA00022801"/>
    </source>
</evidence>
<evidence type="ECO:0000256" key="2">
    <source>
        <dbReference type="ARBA" id="ARBA00022475"/>
    </source>
</evidence>
<comment type="similarity">
    <text evidence="1 9 11">Belongs to the peptidase A8 family.</text>
</comment>
<dbReference type="GO" id="GO:0004190">
    <property type="term" value="F:aspartic-type endopeptidase activity"/>
    <property type="evidence" value="ECO:0007669"/>
    <property type="project" value="UniProtKB-EC"/>
</dbReference>
<keyword evidence="14" id="KW-1185">Reference proteome</keyword>
<dbReference type="RefSeq" id="WP_379105810.1">
    <property type="nucleotide sequence ID" value="NZ_JBHTOQ010000003.1"/>
</dbReference>
<evidence type="ECO:0000256" key="8">
    <source>
        <dbReference type="ARBA" id="ARBA00023136"/>
    </source>
</evidence>
<dbReference type="EMBL" id="JBHTOQ010000003">
    <property type="protein sequence ID" value="MFD1480064.1"/>
    <property type="molecule type" value="Genomic_DNA"/>
</dbReference>
<feature type="active site" evidence="9">
    <location>
        <position position="169"/>
    </location>
</feature>
<name>A0ABW4DU03_9RHOB</name>
<feature type="transmembrane region" description="Helical" evidence="9">
    <location>
        <begin position="123"/>
        <end position="143"/>
    </location>
</feature>
<dbReference type="PANTHER" id="PTHR33695">
    <property type="entry name" value="LIPOPROTEIN SIGNAL PEPTIDASE"/>
    <property type="match status" value="1"/>
</dbReference>
<sequence>MAAPRTPGAPAPRPRKPRTPAQPARAATPARSDMRLVIWVAAAIFVVDQALKYLVVHILQLDRVRDIDVFPPWLNLRMAWNQGVNFGLMASETDLMRWVLVGIALAICVWVWIWVWRAALGRFARIAAGLLIGGALGNVIDRILYGAVADFLNMSLPGWQNPYSFNVADISIFAGAIGLVLMPQGKTAPPAATPRKRTAPKAPRSNPPTRPAEPTQAELFPGPDQPPARQPDQQGRDEDGKSG</sequence>
<feature type="region of interest" description="Disordered" evidence="12">
    <location>
        <begin position="1"/>
        <end position="28"/>
    </location>
</feature>
<dbReference type="InterPro" id="IPR001872">
    <property type="entry name" value="Peptidase_A8"/>
</dbReference>
<keyword evidence="5 9" id="KW-0064">Aspartyl protease</keyword>
<dbReference type="PROSITE" id="PS00855">
    <property type="entry name" value="SPASE_II"/>
    <property type="match status" value="1"/>
</dbReference>
<comment type="subcellular location">
    <subcellularLocation>
        <location evidence="9">Cell membrane</location>
        <topology evidence="9">Multi-pass membrane protein</topology>
    </subcellularLocation>
</comment>
<evidence type="ECO:0000256" key="9">
    <source>
        <dbReference type="HAMAP-Rule" id="MF_00161"/>
    </source>
</evidence>
<dbReference type="Proteomes" id="UP001597302">
    <property type="component" value="Unassembled WGS sequence"/>
</dbReference>
<dbReference type="PANTHER" id="PTHR33695:SF1">
    <property type="entry name" value="LIPOPROTEIN SIGNAL PEPTIDASE"/>
    <property type="match status" value="1"/>
</dbReference>
<gene>
    <name evidence="9 13" type="primary">lspA</name>
    <name evidence="13" type="ORF">ACFQ5P_02020</name>
</gene>
<evidence type="ECO:0000256" key="3">
    <source>
        <dbReference type="ARBA" id="ARBA00022670"/>
    </source>
</evidence>
<keyword evidence="7 9" id="KW-1133">Transmembrane helix</keyword>
<feature type="compositionally biased region" description="Basic and acidic residues" evidence="12">
    <location>
        <begin position="234"/>
        <end position="243"/>
    </location>
</feature>
<feature type="active site" evidence="9">
    <location>
        <position position="150"/>
    </location>
</feature>
<comment type="catalytic activity">
    <reaction evidence="9 10">
        <text>Release of signal peptides from bacterial membrane prolipoproteins. Hydrolyzes -Xaa-Yaa-Zaa-|-(S,diacylglyceryl)Cys-, in which Xaa is hydrophobic (preferably Leu), and Yaa (Ala or Ser) and Zaa (Gly or Ala) have small, neutral side chains.</text>
        <dbReference type="EC" id="3.4.23.36"/>
    </reaction>
</comment>
<accession>A0ABW4DU03</accession>
<organism evidence="13 14">
    <name type="scientific">Paracoccus nototheniae</name>
    <dbReference type="NCBI Taxonomy" id="2489002"/>
    <lineage>
        <taxon>Bacteria</taxon>
        <taxon>Pseudomonadati</taxon>
        <taxon>Pseudomonadota</taxon>
        <taxon>Alphaproteobacteria</taxon>
        <taxon>Rhodobacterales</taxon>
        <taxon>Paracoccaceae</taxon>
        <taxon>Paracoccus</taxon>
    </lineage>
</organism>
<evidence type="ECO:0000256" key="1">
    <source>
        <dbReference type="ARBA" id="ARBA00006139"/>
    </source>
</evidence>
<proteinExistence type="inferred from homology"/>
<dbReference type="HAMAP" id="MF_00161">
    <property type="entry name" value="LspA"/>
    <property type="match status" value="1"/>
</dbReference>
<dbReference type="NCBIfam" id="TIGR00077">
    <property type="entry name" value="lspA"/>
    <property type="match status" value="1"/>
</dbReference>